<sequence>MKLDCIMLIDDDEATNFVHKMVISQIDCAKEVVEAHNGQEAIDYLKERAGKQPQPELIFLDINMPVMDGWEFLEEYEKLDEDQKGGIVVVMLTTSLNPHDREMATKMGVIHDFMNKPLTKGMLAELIDRHFGNSAQ</sequence>
<name>A0ABQ3I2Z4_9BACT</name>
<dbReference type="Proteomes" id="UP000658258">
    <property type="component" value="Unassembled WGS sequence"/>
</dbReference>
<keyword evidence="4" id="KW-1185">Reference proteome</keyword>
<dbReference type="EMBL" id="BNAG01000002">
    <property type="protein sequence ID" value="GHE59756.1"/>
    <property type="molecule type" value="Genomic_DNA"/>
</dbReference>
<gene>
    <name evidence="3" type="ORF">GCM10011340_13080</name>
</gene>
<dbReference type="PROSITE" id="PS50110">
    <property type="entry name" value="RESPONSE_REGULATORY"/>
    <property type="match status" value="1"/>
</dbReference>
<organism evidence="3 4">
    <name type="scientific">Roseivirga thermotolerans</name>
    <dbReference type="NCBI Taxonomy" id="1758176"/>
    <lineage>
        <taxon>Bacteria</taxon>
        <taxon>Pseudomonadati</taxon>
        <taxon>Bacteroidota</taxon>
        <taxon>Cytophagia</taxon>
        <taxon>Cytophagales</taxon>
        <taxon>Roseivirgaceae</taxon>
        <taxon>Roseivirga</taxon>
    </lineage>
</organism>
<protein>
    <submittedName>
        <fullName evidence="3">Response regulator</fullName>
    </submittedName>
</protein>
<dbReference type="InterPro" id="IPR052893">
    <property type="entry name" value="TCS_response_regulator"/>
</dbReference>
<dbReference type="InterPro" id="IPR011006">
    <property type="entry name" value="CheY-like_superfamily"/>
</dbReference>
<keyword evidence="1" id="KW-0597">Phosphoprotein</keyword>
<dbReference type="PANTHER" id="PTHR44520">
    <property type="entry name" value="RESPONSE REGULATOR RCP1-RELATED"/>
    <property type="match status" value="1"/>
</dbReference>
<feature type="modified residue" description="4-aspartylphosphate" evidence="1">
    <location>
        <position position="61"/>
    </location>
</feature>
<evidence type="ECO:0000259" key="2">
    <source>
        <dbReference type="PROSITE" id="PS50110"/>
    </source>
</evidence>
<comment type="caution">
    <text evidence="3">The sequence shown here is derived from an EMBL/GenBank/DDBJ whole genome shotgun (WGS) entry which is preliminary data.</text>
</comment>
<evidence type="ECO:0000313" key="4">
    <source>
        <dbReference type="Proteomes" id="UP000658258"/>
    </source>
</evidence>
<dbReference type="RefSeq" id="WP_189629430.1">
    <property type="nucleotide sequence ID" value="NZ_BNAG01000002.1"/>
</dbReference>
<dbReference type="InterPro" id="IPR001789">
    <property type="entry name" value="Sig_transdc_resp-reg_receiver"/>
</dbReference>
<dbReference type="SMART" id="SM00448">
    <property type="entry name" value="REC"/>
    <property type="match status" value="1"/>
</dbReference>
<feature type="domain" description="Response regulatory" evidence="2">
    <location>
        <begin position="5"/>
        <end position="131"/>
    </location>
</feature>
<accession>A0ABQ3I2Z4</accession>
<proteinExistence type="predicted"/>
<evidence type="ECO:0000313" key="3">
    <source>
        <dbReference type="EMBL" id="GHE59756.1"/>
    </source>
</evidence>
<dbReference type="PANTHER" id="PTHR44520:SF2">
    <property type="entry name" value="RESPONSE REGULATOR RCP1"/>
    <property type="match status" value="1"/>
</dbReference>
<reference evidence="4" key="1">
    <citation type="journal article" date="2019" name="Int. J. Syst. Evol. Microbiol.">
        <title>The Global Catalogue of Microorganisms (GCM) 10K type strain sequencing project: providing services to taxonomists for standard genome sequencing and annotation.</title>
        <authorList>
            <consortium name="The Broad Institute Genomics Platform"/>
            <consortium name="The Broad Institute Genome Sequencing Center for Infectious Disease"/>
            <person name="Wu L."/>
            <person name="Ma J."/>
        </authorList>
    </citation>
    <scope>NUCLEOTIDE SEQUENCE [LARGE SCALE GENOMIC DNA]</scope>
    <source>
        <strain evidence="4">CGMCC 1.15111</strain>
    </source>
</reference>
<evidence type="ECO:0000256" key="1">
    <source>
        <dbReference type="PROSITE-ProRule" id="PRU00169"/>
    </source>
</evidence>
<dbReference type="Gene3D" id="3.40.50.2300">
    <property type="match status" value="1"/>
</dbReference>
<dbReference type="SUPFAM" id="SSF52172">
    <property type="entry name" value="CheY-like"/>
    <property type="match status" value="1"/>
</dbReference>
<dbReference type="Pfam" id="PF00072">
    <property type="entry name" value="Response_reg"/>
    <property type="match status" value="1"/>
</dbReference>